<dbReference type="RefSeq" id="WP_133317860.1">
    <property type="nucleotide sequence ID" value="NZ_SMTL01000006.1"/>
</dbReference>
<dbReference type="InterPro" id="IPR016032">
    <property type="entry name" value="Sig_transdc_resp-reg_C-effctor"/>
</dbReference>
<proteinExistence type="predicted"/>
<keyword evidence="5" id="KW-1185">Reference proteome</keyword>
<name>A0A4R5UAY2_9HYPH</name>
<evidence type="ECO:0000256" key="2">
    <source>
        <dbReference type="PROSITE-ProRule" id="PRU01091"/>
    </source>
</evidence>
<dbReference type="Proteomes" id="UP000295238">
    <property type="component" value="Unassembled WGS sequence"/>
</dbReference>
<evidence type="ECO:0000256" key="1">
    <source>
        <dbReference type="ARBA" id="ARBA00023125"/>
    </source>
</evidence>
<sequence length="911" mass="100411">MSLLQFDDYEIDIEQRRLTERGQPLRLGGRAFDILSTLVSRAGEVISKEELISLVWPTTTVEEGSLRVHLVSLRKTLGDRAKHYIETIPGRGYVFAGRVRPLARSEEVREPDTAVAIDLMSALPRIPRKLVGRDEFIASTLELLKTARLLTIAGPGGIGKTSVAVVCAHALSASRRIVFVDLAAVSEGEKLLPRLASQLGLDTFGEDILPGILAELSKTQTLLLFDSCERIVDAAANTAEALLRASPTTQVLATSREALRASMERVRQLSPLGYPIDGRASPNPREYPGVELFLSLAALAGDSIDLTERYNLELAADIVRRLDGIPLAIELAAARSFDMDLATLHRSVADPISVLRRGRRTAPPRQHTLRATIEWSYSTLSDNERELLQRLSVFAGTFSPEAAMAVAGSDEHAEDFHEAFDGLFLKSLLVVTQQGGTFRLLGATRDYAREKLAQAEFATSCHYSHAVYCLDRTRIAELEWPTTDPAKWRLLNSDLVHDLRAALLWAFRDGGNEELGIQLTAASDTIWVQFGLIAEQLDIAERALRLFERRGVADTALEMKLRMSYGSALYHTKSIERNADVIAEYYKVLGIAVAEKSSTKLIRAIVGITAIQTSNGDYQGAIDLVNSFDGEFDTIAPQARSRLLNHNYHYVGDFNRAMKHARVALGTQCNSIGSQPNSGSSFDPRITTLCTVVKTHWIQGRYSAARTALNETLEETIARDHAISTCLFLAASACPTALGLSDADLGARLLDILREVSTKNSLLRWREWGSGYESVLAALRTQDRSLFERAMSRVKGAPFENSIVMAGRLADDATLQRIDPLRSWCGSETLRLRGELAMPRSPEQGRDLLMAGYDLAVSQAGTTFELRCATSILWHSPSDRRESARSRLYKVLDTVEYDESVEDVAAAKALL</sequence>
<dbReference type="EMBL" id="SMTL01000006">
    <property type="protein sequence ID" value="TDK31859.1"/>
    <property type="molecule type" value="Genomic_DNA"/>
</dbReference>
<dbReference type="InterPro" id="IPR058852">
    <property type="entry name" value="HTH_77"/>
</dbReference>
<feature type="domain" description="OmpR/PhoB-type" evidence="3">
    <location>
        <begin position="1"/>
        <end position="97"/>
    </location>
</feature>
<dbReference type="GO" id="GO:0003677">
    <property type="term" value="F:DNA binding"/>
    <property type="evidence" value="ECO:0007669"/>
    <property type="project" value="UniProtKB-UniRule"/>
</dbReference>
<dbReference type="InterPro" id="IPR027417">
    <property type="entry name" value="P-loop_NTPase"/>
</dbReference>
<dbReference type="SUPFAM" id="SSF46894">
    <property type="entry name" value="C-terminal effector domain of the bipartite response regulators"/>
    <property type="match status" value="1"/>
</dbReference>
<dbReference type="AlphaFoldDB" id="A0A4R5UAY2"/>
<dbReference type="Gene3D" id="1.10.10.10">
    <property type="entry name" value="Winged helix-like DNA-binding domain superfamily/Winged helix DNA-binding domain"/>
    <property type="match status" value="1"/>
</dbReference>
<dbReference type="Pfam" id="PF25872">
    <property type="entry name" value="HTH_77"/>
    <property type="match status" value="1"/>
</dbReference>
<dbReference type="Pfam" id="PF00486">
    <property type="entry name" value="Trans_reg_C"/>
    <property type="match status" value="1"/>
</dbReference>
<evidence type="ECO:0000259" key="3">
    <source>
        <dbReference type="PROSITE" id="PS51755"/>
    </source>
</evidence>
<reference evidence="4 5" key="1">
    <citation type="submission" date="2019-03" db="EMBL/GenBank/DDBJ databases">
        <title>Rhizobium sp. nov., an bacterium isolated from biocrust in Mu Us Desert.</title>
        <authorList>
            <person name="Lixiong L."/>
        </authorList>
    </citation>
    <scope>NUCLEOTIDE SEQUENCE [LARGE SCALE GENOMIC DNA]</scope>
    <source>
        <strain evidence="4 5">SPY-1</strain>
    </source>
</reference>
<comment type="caution">
    <text evidence="4">The sequence shown here is derived from an EMBL/GenBank/DDBJ whole genome shotgun (WGS) entry which is preliminary data.</text>
</comment>
<dbReference type="PROSITE" id="PS51755">
    <property type="entry name" value="OMPR_PHOB"/>
    <property type="match status" value="1"/>
</dbReference>
<dbReference type="OrthoDB" id="4473689at2"/>
<dbReference type="GO" id="GO:0006355">
    <property type="term" value="P:regulation of DNA-templated transcription"/>
    <property type="evidence" value="ECO:0007669"/>
    <property type="project" value="InterPro"/>
</dbReference>
<gene>
    <name evidence="4" type="ORF">E2F50_19560</name>
</gene>
<dbReference type="InterPro" id="IPR036388">
    <property type="entry name" value="WH-like_DNA-bd_sf"/>
</dbReference>
<keyword evidence="1 2" id="KW-0238">DNA-binding</keyword>
<dbReference type="CDD" id="cd00383">
    <property type="entry name" value="trans_reg_C"/>
    <property type="match status" value="1"/>
</dbReference>
<dbReference type="PANTHER" id="PTHR47691:SF3">
    <property type="entry name" value="HTH-TYPE TRANSCRIPTIONAL REGULATOR RV0890C-RELATED"/>
    <property type="match status" value="1"/>
</dbReference>
<dbReference type="Gene3D" id="3.40.50.300">
    <property type="entry name" value="P-loop containing nucleotide triphosphate hydrolases"/>
    <property type="match status" value="1"/>
</dbReference>
<accession>A0A4R5UAY2</accession>
<dbReference type="SUPFAM" id="SSF52540">
    <property type="entry name" value="P-loop containing nucleoside triphosphate hydrolases"/>
    <property type="match status" value="1"/>
</dbReference>
<organism evidence="4 5">
    <name type="scientific">Rhizobium deserti</name>
    <dbReference type="NCBI Taxonomy" id="2547961"/>
    <lineage>
        <taxon>Bacteria</taxon>
        <taxon>Pseudomonadati</taxon>
        <taxon>Pseudomonadota</taxon>
        <taxon>Alphaproteobacteria</taxon>
        <taxon>Hyphomicrobiales</taxon>
        <taxon>Rhizobiaceae</taxon>
        <taxon>Rhizobium/Agrobacterium group</taxon>
        <taxon>Rhizobium</taxon>
    </lineage>
</organism>
<dbReference type="SMART" id="SM00862">
    <property type="entry name" value="Trans_reg_C"/>
    <property type="match status" value="1"/>
</dbReference>
<evidence type="ECO:0000313" key="5">
    <source>
        <dbReference type="Proteomes" id="UP000295238"/>
    </source>
</evidence>
<dbReference type="InterPro" id="IPR001867">
    <property type="entry name" value="OmpR/PhoB-type_DNA-bd"/>
</dbReference>
<dbReference type="GO" id="GO:0000160">
    <property type="term" value="P:phosphorelay signal transduction system"/>
    <property type="evidence" value="ECO:0007669"/>
    <property type="project" value="InterPro"/>
</dbReference>
<protein>
    <submittedName>
        <fullName evidence="4">Adenylate cyclase</fullName>
    </submittedName>
</protein>
<evidence type="ECO:0000313" key="4">
    <source>
        <dbReference type="EMBL" id="TDK31859.1"/>
    </source>
</evidence>
<dbReference type="PANTHER" id="PTHR47691">
    <property type="entry name" value="REGULATOR-RELATED"/>
    <property type="match status" value="1"/>
</dbReference>
<feature type="DNA-binding region" description="OmpR/PhoB-type" evidence="2">
    <location>
        <begin position="1"/>
        <end position="97"/>
    </location>
</feature>